<evidence type="ECO:0000313" key="2">
    <source>
        <dbReference type="Proteomes" id="UP000054047"/>
    </source>
</evidence>
<dbReference type="PANTHER" id="PTHR37984:SF5">
    <property type="entry name" value="PROTEIN NYNRIN-LIKE"/>
    <property type="match status" value="1"/>
</dbReference>
<feature type="non-terminal residue" evidence="1">
    <location>
        <position position="143"/>
    </location>
</feature>
<dbReference type="EMBL" id="KN729242">
    <property type="protein sequence ID" value="KIH62545.1"/>
    <property type="molecule type" value="Genomic_DNA"/>
</dbReference>
<protein>
    <submittedName>
        <fullName evidence="1">Uncharacterized protein</fullName>
    </submittedName>
</protein>
<name>A0A0C2GMP2_9BILA</name>
<proteinExistence type="predicted"/>
<dbReference type="AlphaFoldDB" id="A0A0C2GMP2"/>
<dbReference type="PANTHER" id="PTHR37984">
    <property type="entry name" value="PROTEIN CBG26694"/>
    <property type="match status" value="1"/>
</dbReference>
<accession>A0A0C2GMP2</accession>
<sequence>MTPNSSLKEKTPAEVFLGRKLRTRMSLLVPQSESAEDPLAKERRECMEQQFDRKHGVVKRKFDVGDKVYAKQWKSPQFHCVKGTVVRRVGSVNYEVEINGRVVRKHTNQLRCRDKQEGHVERNESLKVLLEVLAAEDAYTRRE</sequence>
<evidence type="ECO:0000313" key="1">
    <source>
        <dbReference type="EMBL" id="KIH62545.1"/>
    </source>
</evidence>
<gene>
    <name evidence="1" type="ORF">ANCDUO_07169</name>
</gene>
<dbReference type="Proteomes" id="UP000054047">
    <property type="component" value="Unassembled WGS sequence"/>
</dbReference>
<organism evidence="1 2">
    <name type="scientific">Ancylostoma duodenale</name>
    <dbReference type="NCBI Taxonomy" id="51022"/>
    <lineage>
        <taxon>Eukaryota</taxon>
        <taxon>Metazoa</taxon>
        <taxon>Ecdysozoa</taxon>
        <taxon>Nematoda</taxon>
        <taxon>Chromadorea</taxon>
        <taxon>Rhabditida</taxon>
        <taxon>Rhabditina</taxon>
        <taxon>Rhabditomorpha</taxon>
        <taxon>Strongyloidea</taxon>
        <taxon>Ancylostomatidae</taxon>
        <taxon>Ancylostomatinae</taxon>
        <taxon>Ancylostoma</taxon>
    </lineage>
</organism>
<dbReference type="InterPro" id="IPR050951">
    <property type="entry name" value="Retrovirus_Pol_polyprotein"/>
</dbReference>
<keyword evidence="2" id="KW-1185">Reference proteome</keyword>
<dbReference type="OrthoDB" id="5866725at2759"/>
<reference evidence="1 2" key="1">
    <citation type="submission" date="2013-12" db="EMBL/GenBank/DDBJ databases">
        <title>Draft genome of the parsitic nematode Ancylostoma duodenale.</title>
        <authorList>
            <person name="Mitreva M."/>
        </authorList>
    </citation>
    <scope>NUCLEOTIDE SEQUENCE [LARGE SCALE GENOMIC DNA]</scope>
    <source>
        <strain evidence="1 2">Zhejiang</strain>
    </source>
</reference>